<dbReference type="SMART" id="SM00100">
    <property type="entry name" value="cNMP"/>
    <property type="match status" value="1"/>
</dbReference>
<dbReference type="GO" id="GO:0005829">
    <property type="term" value="C:cytosol"/>
    <property type="evidence" value="ECO:0007669"/>
    <property type="project" value="TreeGrafter"/>
</dbReference>
<dbReference type="OrthoDB" id="9810708at2"/>
<dbReference type="GO" id="GO:0003677">
    <property type="term" value="F:DNA binding"/>
    <property type="evidence" value="ECO:0007669"/>
    <property type="project" value="UniProtKB-KW"/>
</dbReference>
<keyword evidence="1" id="KW-0805">Transcription regulation</keyword>
<name>A0A1G7R091_9LACT</name>
<accession>A0A1G7R091</accession>
<dbReference type="AlphaFoldDB" id="A0A1G7R091"/>
<dbReference type="InterPro" id="IPR000595">
    <property type="entry name" value="cNMP-bd_dom"/>
</dbReference>
<evidence type="ECO:0000256" key="3">
    <source>
        <dbReference type="ARBA" id="ARBA00023163"/>
    </source>
</evidence>
<sequence>MVNRAIETYINDIYNYDFFNRLSIDEVNEITSNSIFHHVPKGQLIFFQDDPSIYCYFVFKGLVRLERENASGEFFYLDYVAEESFFPYAEFFFKDHHLYDAYAATDVDLAYIPKKLMENIVFKNAEQFRFIYENLASVQYYLEKRVQMTAIPSASSRVVQTLALWMYDMGRFSGDHVVIPHPLTINEAAMVAGTTRETAGRVIKDLTKDHKITFSRKKIIYHDWKYFNDLIL</sequence>
<evidence type="ECO:0000313" key="7">
    <source>
        <dbReference type="Proteomes" id="UP000199708"/>
    </source>
</evidence>
<keyword evidence="2" id="KW-0238">DNA-binding</keyword>
<dbReference type="InterPro" id="IPR036388">
    <property type="entry name" value="WH-like_DNA-bd_sf"/>
</dbReference>
<keyword evidence="6" id="KW-0808">Transferase</keyword>
<dbReference type="Gene3D" id="2.60.120.10">
    <property type="entry name" value="Jelly Rolls"/>
    <property type="match status" value="1"/>
</dbReference>
<dbReference type="InterPro" id="IPR012318">
    <property type="entry name" value="HTH_CRP"/>
</dbReference>
<dbReference type="RefSeq" id="WP_090289365.1">
    <property type="nucleotide sequence ID" value="NZ_FNCK01000002.1"/>
</dbReference>
<dbReference type="SUPFAM" id="SSF46785">
    <property type="entry name" value="Winged helix' DNA-binding domain"/>
    <property type="match status" value="1"/>
</dbReference>
<feature type="domain" description="HTH crp-type" evidence="5">
    <location>
        <begin position="152"/>
        <end position="225"/>
    </location>
</feature>
<dbReference type="InterPro" id="IPR014710">
    <property type="entry name" value="RmlC-like_jellyroll"/>
</dbReference>
<keyword evidence="6" id="KW-0418">Kinase</keyword>
<dbReference type="STRING" id="120956.SAMN05421791_102290"/>
<dbReference type="InterPro" id="IPR018490">
    <property type="entry name" value="cNMP-bd_dom_sf"/>
</dbReference>
<evidence type="ECO:0000256" key="2">
    <source>
        <dbReference type="ARBA" id="ARBA00023125"/>
    </source>
</evidence>
<feature type="domain" description="Cyclic nucleotide-binding" evidence="4">
    <location>
        <begin position="18"/>
        <end position="138"/>
    </location>
</feature>
<evidence type="ECO:0000259" key="4">
    <source>
        <dbReference type="PROSITE" id="PS50042"/>
    </source>
</evidence>
<dbReference type="SMART" id="SM00419">
    <property type="entry name" value="HTH_CRP"/>
    <property type="match status" value="1"/>
</dbReference>
<organism evidence="6 7">
    <name type="scientific">Facklamia miroungae</name>
    <dbReference type="NCBI Taxonomy" id="120956"/>
    <lineage>
        <taxon>Bacteria</taxon>
        <taxon>Bacillati</taxon>
        <taxon>Bacillota</taxon>
        <taxon>Bacilli</taxon>
        <taxon>Lactobacillales</taxon>
        <taxon>Aerococcaceae</taxon>
        <taxon>Facklamia</taxon>
    </lineage>
</organism>
<dbReference type="PANTHER" id="PTHR24567">
    <property type="entry name" value="CRP FAMILY TRANSCRIPTIONAL REGULATORY PROTEIN"/>
    <property type="match status" value="1"/>
</dbReference>
<reference evidence="6 7" key="1">
    <citation type="submission" date="2016-10" db="EMBL/GenBank/DDBJ databases">
        <authorList>
            <person name="de Groot N.N."/>
        </authorList>
    </citation>
    <scope>NUCLEOTIDE SEQUENCE [LARGE SCALE GENOMIC DNA]</scope>
    <source>
        <strain evidence="6 7">ATCC BAA-466</strain>
    </source>
</reference>
<protein>
    <submittedName>
        <fullName evidence="6">cAMP-binding domain of CRP or a regulatory subunit of cAMP-dependent protein kinases</fullName>
    </submittedName>
</protein>
<keyword evidence="7" id="KW-1185">Reference proteome</keyword>
<dbReference type="GO" id="GO:0016301">
    <property type="term" value="F:kinase activity"/>
    <property type="evidence" value="ECO:0007669"/>
    <property type="project" value="UniProtKB-KW"/>
</dbReference>
<dbReference type="InterPro" id="IPR036390">
    <property type="entry name" value="WH_DNA-bd_sf"/>
</dbReference>
<gene>
    <name evidence="6" type="ORF">SAMN05421791_102290</name>
</gene>
<evidence type="ECO:0000259" key="5">
    <source>
        <dbReference type="PROSITE" id="PS51063"/>
    </source>
</evidence>
<dbReference type="PROSITE" id="PS50042">
    <property type="entry name" value="CNMP_BINDING_3"/>
    <property type="match status" value="1"/>
</dbReference>
<dbReference type="CDD" id="cd00038">
    <property type="entry name" value="CAP_ED"/>
    <property type="match status" value="1"/>
</dbReference>
<dbReference type="GO" id="GO:0003700">
    <property type="term" value="F:DNA-binding transcription factor activity"/>
    <property type="evidence" value="ECO:0007669"/>
    <property type="project" value="TreeGrafter"/>
</dbReference>
<dbReference type="Pfam" id="PF13545">
    <property type="entry name" value="HTH_Crp_2"/>
    <property type="match status" value="1"/>
</dbReference>
<evidence type="ECO:0000256" key="1">
    <source>
        <dbReference type="ARBA" id="ARBA00023015"/>
    </source>
</evidence>
<dbReference type="PROSITE" id="PS51063">
    <property type="entry name" value="HTH_CRP_2"/>
    <property type="match status" value="1"/>
</dbReference>
<dbReference type="Pfam" id="PF00027">
    <property type="entry name" value="cNMP_binding"/>
    <property type="match status" value="1"/>
</dbReference>
<dbReference type="PANTHER" id="PTHR24567:SF74">
    <property type="entry name" value="HTH-TYPE TRANSCRIPTIONAL REGULATOR ARCR"/>
    <property type="match status" value="1"/>
</dbReference>
<evidence type="ECO:0000313" key="6">
    <source>
        <dbReference type="EMBL" id="SDG04173.1"/>
    </source>
</evidence>
<dbReference type="SUPFAM" id="SSF51206">
    <property type="entry name" value="cAMP-binding domain-like"/>
    <property type="match status" value="1"/>
</dbReference>
<dbReference type="Gene3D" id="1.10.10.10">
    <property type="entry name" value="Winged helix-like DNA-binding domain superfamily/Winged helix DNA-binding domain"/>
    <property type="match status" value="1"/>
</dbReference>
<dbReference type="Proteomes" id="UP000199708">
    <property type="component" value="Unassembled WGS sequence"/>
</dbReference>
<dbReference type="InterPro" id="IPR050397">
    <property type="entry name" value="Env_Response_Regulators"/>
</dbReference>
<proteinExistence type="predicted"/>
<dbReference type="EMBL" id="FNCK01000002">
    <property type="protein sequence ID" value="SDG04173.1"/>
    <property type="molecule type" value="Genomic_DNA"/>
</dbReference>
<keyword evidence="3" id="KW-0804">Transcription</keyword>